<organism evidence="2 3">
    <name type="scientific">Oedothorax gibbosus</name>
    <dbReference type="NCBI Taxonomy" id="931172"/>
    <lineage>
        <taxon>Eukaryota</taxon>
        <taxon>Metazoa</taxon>
        <taxon>Ecdysozoa</taxon>
        <taxon>Arthropoda</taxon>
        <taxon>Chelicerata</taxon>
        <taxon>Arachnida</taxon>
        <taxon>Araneae</taxon>
        <taxon>Araneomorphae</taxon>
        <taxon>Entelegynae</taxon>
        <taxon>Araneoidea</taxon>
        <taxon>Linyphiidae</taxon>
        <taxon>Erigoninae</taxon>
        <taxon>Oedothorax</taxon>
    </lineage>
</organism>
<feature type="compositionally biased region" description="Basic and acidic residues" evidence="1">
    <location>
        <begin position="93"/>
        <end position="105"/>
    </location>
</feature>
<sequence length="148" mass="17320">MATKKKWYEFPRPIPYDEQQLRMLQDRIFRENKSRTKWEITHGKNIHLYWADRDCKKEHSRKDHDGTATPTTETPIPERDDVGSEPSSSSDHNGNEDCDGLRSAESEDSCPTEDNVCDCKPRFRTLKFPPKCNHVCARMGFECWMCHA</sequence>
<name>A0AAV6W2V9_9ARAC</name>
<dbReference type="EMBL" id="JAFNEN010000002">
    <property type="protein sequence ID" value="KAG8201798.1"/>
    <property type="molecule type" value="Genomic_DNA"/>
</dbReference>
<keyword evidence="3" id="KW-1185">Reference proteome</keyword>
<reference evidence="2 3" key="1">
    <citation type="journal article" date="2022" name="Nat. Ecol. Evol.">
        <title>A masculinizing supergene underlies an exaggerated male reproductive morph in a spider.</title>
        <authorList>
            <person name="Hendrickx F."/>
            <person name="De Corte Z."/>
            <person name="Sonet G."/>
            <person name="Van Belleghem S.M."/>
            <person name="Kostlbacher S."/>
            <person name="Vangestel C."/>
        </authorList>
    </citation>
    <scope>NUCLEOTIDE SEQUENCE [LARGE SCALE GENOMIC DNA]</scope>
    <source>
        <strain evidence="2">W744_W776</strain>
    </source>
</reference>
<dbReference type="Proteomes" id="UP000827092">
    <property type="component" value="Unassembled WGS sequence"/>
</dbReference>
<comment type="caution">
    <text evidence="2">The sequence shown here is derived from an EMBL/GenBank/DDBJ whole genome shotgun (WGS) entry which is preliminary data.</text>
</comment>
<gene>
    <name evidence="2" type="ORF">JTE90_027281</name>
</gene>
<evidence type="ECO:0000313" key="2">
    <source>
        <dbReference type="EMBL" id="KAG8201798.1"/>
    </source>
</evidence>
<accession>A0AAV6W2V9</accession>
<protein>
    <submittedName>
        <fullName evidence="2">Uncharacterized protein</fullName>
    </submittedName>
</protein>
<proteinExistence type="predicted"/>
<evidence type="ECO:0000313" key="3">
    <source>
        <dbReference type="Proteomes" id="UP000827092"/>
    </source>
</evidence>
<dbReference type="AlphaFoldDB" id="A0AAV6W2V9"/>
<feature type="region of interest" description="Disordered" evidence="1">
    <location>
        <begin position="58"/>
        <end position="114"/>
    </location>
</feature>
<evidence type="ECO:0000256" key="1">
    <source>
        <dbReference type="SAM" id="MobiDB-lite"/>
    </source>
</evidence>